<dbReference type="OrthoDB" id="9803192at2"/>
<organism evidence="2 3">
    <name type="scientific">Silvibacterium dinghuense</name>
    <dbReference type="NCBI Taxonomy" id="1560006"/>
    <lineage>
        <taxon>Bacteria</taxon>
        <taxon>Pseudomonadati</taxon>
        <taxon>Acidobacteriota</taxon>
        <taxon>Terriglobia</taxon>
        <taxon>Terriglobales</taxon>
        <taxon>Acidobacteriaceae</taxon>
        <taxon>Silvibacterium</taxon>
    </lineage>
</organism>
<dbReference type="SUPFAM" id="SSF51971">
    <property type="entry name" value="Nucleotide-binding domain"/>
    <property type="match status" value="1"/>
</dbReference>
<dbReference type="SUPFAM" id="SSF46548">
    <property type="entry name" value="alpha-helical ferredoxin"/>
    <property type="match status" value="1"/>
</dbReference>
<dbReference type="InterPro" id="IPR009051">
    <property type="entry name" value="Helical_ferredxn"/>
</dbReference>
<evidence type="ECO:0000313" key="3">
    <source>
        <dbReference type="Proteomes" id="UP000290253"/>
    </source>
</evidence>
<gene>
    <name evidence="2" type="ORF">ESZ00_17380</name>
</gene>
<comment type="caution">
    <text evidence="2">The sequence shown here is derived from an EMBL/GenBank/DDBJ whole genome shotgun (WGS) entry which is preliminary data.</text>
</comment>
<dbReference type="PRINTS" id="PR00419">
    <property type="entry name" value="ADXRDTASE"/>
</dbReference>
<dbReference type="Gene3D" id="3.50.50.60">
    <property type="entry name" value="FAD/NAD(P)-binding domain"/>
    <property type="match status" value="2"/>
</dbReference>
<dbReference type="AlphaFoldDB" id="A0A4Q1SA28"/>
<dbReference type="Pfam" id="PF07992">
    <property type="entry name" value="Pyr_redox_2"/>
    <property type="match status" value="1"/>
</dbReference>
<dbReference type="PANTHER" id="PTHR42783:SF3">
    <property type="entry name" value="GLUTAMATE SYNTHASE [NADPH] SMALL CHAIN-RELATED"/>
    <property type="match status" value="1"/>
</dbReference>
<dbReference type="Gene3D" id="1.10.1060.10">
    <property type="entry name" value="Alpha-helical ferredoxin"/>
    <property type="match status" value="1"/>
</dbReference>
<dbReference type="PANTHER" id="PTHR42783">
    <property type="entry name" value="GLUTAMATE SYNTHASE [NADPH] SMALL CHAIN"/>
    <property type="match status" value="1"/>
</dbReference>
<feature type="domain" description="4Fe-4S ferredoxin-type" evidence="1">
    <location>
        <begin position="24"/>
        <end position="57"/>
    </location>
</feature>
<reference evidence="2 3" key="1">
    <citation type="journal article" date="2016" name="Int. J. Syst. Evol. Microbiol.">
        <title>Acidipila dinghuensis sp. nov., an acidobacterium isolated from forest soil.</title>
        <authorList>
            <person name="Jiang Y.W."/>
            <person name="Wang J."/>
            <person name="Chen M.H."/>
            <person name="Lv Y.Y."/>
            <person name="Qiu L.H."/>
        </authorList>
    </citation>
    <scope>NUCLEOTIDE SEQUENCE [LARGE SCALE GENOMIC DNA]</scope>
    <source>
        <strain evidence="2 3">DHOF10</strain>
    </source>
</reference>
<dbReference type="PROSITE" id="PS51379">
    <property type="entry name" value="4FE4S_FER_2"/>
    <property type="match status" value="1"/>
</dbReference>
<dbReference type="EMBL" id="SDMK01000004">
    <property type="protein sequence ID" value="RXS93923.1"/>
    <property type="molecule type" value="Genomic_DNA"/>
</dbReference>
<proteinExistence type="predicted"/>
<dbReference type="Pfam" id="PF14691">
    <property type="entry name" value="Fer4_20"/>
    <property type="match status" value="1"/>
</dbReference>
<dbReference type="InterPro" id="IPR028261">
    <property type="entry name" value="DPD_II"/>
</dbReference>
<dbReference type="GO" id="GO:0051536">
    <property type="term" value="F:iron-sulfur cluster binding"/>
    <property type="evidence" value="ECO:0007669"/>
    <property type="project" value="InterPro"/>
</dbReference>
<dbReference type="Proteomes" id="UP000290253">
    <property type="component" value="Unassembled WGS sequence"/>
</dbReference>
<dbReference type="InterPro" id="IPR023753">
    <property type="entry name" value="FAD/NAD-binding_dom"/>
</dbReference>
<dbReference type="GO" id="GO:0016491">
    <property type="term" value="F:oxidoreductase activity"/>
    <property type="evidence" value="ECO:0007669"/>
    <property type="project" value="InterPro"/>
</dbReference>
<sequence>MLEGERYAAIRERFGELHPPLAPQAAVVEANRCLNCFDAPCTAACPTHIDVPRFIKKIATGNLDGSARTILDANVLGASCARVCPVEVLCEGACVMHGVHEKPIEIARLQRHAMDRFHARGGQLAKKHDVRPGRVACIGAGPASLACAAELAQQGFSVTVLDRNPLPGGLNSYGVAEYKLSAKASLEEIALIAALGVEFRPGVDVDAAALEALEAEYDLIFLGVGLGAAHALAIPGGDHPAVVDALRFIADYKTAKVTRVGGRVVVIGAGNTAMDAAIAARRLGAEEVSILYRRGPESMSAFAFEYEHAKQEGVRFLWQTAPVRVVAEDALVEYIQCTQVDEQLRPVAGSEFDLACDLIVPAIGQSPLLKLLGALPGLVLDGGRVVIEQATGETSHLKYFAGGDCVNGGREVVDAVADGKRAAQAMTAVLEARYA</sequence>
<protein>
    <submittedName>
        <fullName evidence="2">NAD(P)-dependent oxidoreductase</fullName>
    </submittedName>
</protein>
<dbReference type="InterPro" id="IPR036188">
    <property type="entry name" value="FAD/NAD-bd_sf"/>
</dbReference>
<keyword evidence="3" id="KW-1185">Reference proteome</keyword>
<evidence type="ECO:0000313" key="2">
    <source>
        <dbReference type="EMBL" id="RXS93923.1"/>
    </source>
</evidence>
<evidence type="ECO:0000259" key="1">
    <source>
        <dbReference type="PROSITE" id="PS51379"/>
    </source>
</evidence>
<dbReference type="InterPro" id="IPR017896">
    <property type="entry name" value="4Fe4S_Fe-S-bd"/>
</dbReference>
<name>A0A4Q1SA28_9BACT</name>
<accession>A0A4Q1SA28</accession>